<dbReference type="NCBIfam" id="NF008235">
    <property type="entry name" value="PRK11006.1"/>
    <property type="match status" value="1"/>
</dbReference>
<evidence type="ECO:0000313" key="22">
    <source>
        <dbReference type="Proteomes" id="UP001156682"/>
    </source>
</evidence>
<evidence type="ECO:0000259" key="20">
    <source>
        <dbReference type="PROSITE" id="PS50112"/>
    </source>
</evidence>
<evidence type="ECO:0000256" key="1">
    <source>
        <dbReference type="ARBA" id="ARBA00000085"/>
    </source>
</evidence>
<dbReference type="InterPro" id="IPR005467">
    <property type="entry name" value="His_kinase_dom"/>
</dbReference>
<comment type="catalytic activity">
    <reaction evidence="1">
        <text>ATP + protein L-histidine = ADP + protein N-phospho-L-histidine.</text>
        <dbReference type="EC" id="2.7.13.3"/>
    </reaction>
</comment>
<evidence type="ECO:0000256" key="13">
    <source>
        <dbReference type="ARBA" id="ARBA00022840"/>
    </source>
</evidence>
<evidence type="ECO:0000256" key="9">
    <source>
        <dbReference type="ARBA" id="ARBA00022679"/>
    </source>
</evidence>
<keyword evidence="12" id="KW-0418">Kinase</keyword>
<gene>
    <name evidence="21" type="primary">phoR</name>
    <name evidence="21" type="ORF">GCM10007878_14800</name>
</gene>
<dbReference type="Pfam" id="PF00512">
    <property type="entry name" value="HisKA"/>
    <property type="match status" value="1"/>
</dbReference>
<dbReference type="EMBL" id="BSOR01000026">
    <property type="protein sequence ID" value="GLR64042.1"/>
    <property type="molecule type" value="Genomic_DNA"/>
</dbReference>
<dbReference type="PROSITE" id="PS50112">
    <property type="entry name" value="PAS"/>
    <property type="match status" value="1"/>
</dbReference>
<keyword evidence="14 18" id="KW-1133">Transmembrane helix</keyword>
<comment type="function">
    <text evidence="17">Member of the two-component regulatory system PhoR/PhoB involved in the phosphate regulon genes expression. PhoR may function as a membrane-associated protein kinase that phosphorylates PhoB in response to environmental signals.</text>
</comment>
<dbReference type="InterPro" id="IPR013767">
    <property type="entry name" value="PAS_fold"/>
</dbReference>
<feature type="transmembrane region" description="Helical" evidence="18">
    <location>
        <begin position="12"/>
        <end position="41"/>
    </location>
</feature>
<accession>A0ABQ6A0F0</accession>
<proteinExistence type="predicted"/>
<dbReference type="Pfam" id="PF11808">
    <property type="entry name" value="PhoR"/>
    <property type="match status" value="1"/>
</dbReference>
<evidence type="ECO:0000256" key="5">
    <source>
        <dbReference type="ARBA" id="ARBA00022448"/>
    </source>
</evidence>
<dbReference type="SUPFAM" id="SSF55874">
    <property type="entry name" value="ATPase domain of HSP90 chaperone/DNA topoisomerase II/histidine kinase"/>
    <property type="match status" value="1"/>
</dbReference>
<reference evidence="22" key="1">
    <citation type="journal article" date="2019" name="Int. J. Syst. Evol. Microbiol.">
        <title>The Global Catalogue of Microorganisms (GCM) 10K type strain sequencing project: providing services to taxonomists for standard genome sequencing and annotation.</title>
        <authorList>
            <consortium name="The Broad Institute Genomics Platform"/>
            <consortium name="The Broad Institute Genome Sequencing Center for Infectious Disease"/>
            <person name="Wu L."/>
            <person name="Ma J."/>
        </authorList>
    </citation>
    <scope>NUCLEOTIDE SEQUENCE [LARGE SCALE GENOMIC DNA]</scope>
    <source>
        <strain evidence="22">NBRC 100033</strain>
    </source>
</reference>
<dbReference type="PANTHER" id="PTHR45453:SF1">
    <property type="entry name" value="PHOSPHATE REGULON SENSOR PROTEIN PHOR"/>
    <property type="match status" value="1"/>
</dbReference>
<keyword evidence="5" id="KW-0813">Transport</keyword>
<evidence type="ECO:0000313" key="21">
    <source>
        <dbReference type="EMBL" id="GLR64042.1"/>
    </source>
</evidence>
<dbReference type="InterPro" id="IPR003594">
    <property type="entry name" value="HATPase_dom"/>
</dbReference>
<dbReference type="InterPro" id="IPR021766">
    <property type="entry name" value="PhoR_N"/>
</dbReference>
<dbReference type="InterPro" id="IPR004358">
    <property type="entry name" value="Sig_transdc_His_kin-like_C"/>
</dbReference>
<feature type="domain" description="PAS" evidence="20">
    <location>
        <begin position="86"/>
        <end position="137"/>
    </location>
</feature>
<dbReference type="SMART" id="SM00387">
    <property type="entry name" value="HATPase_c"/>
    <property type="match status" value="1"/>
</dbReference>
<evidence type="ECO:0000256" key="3">
    <source>
        <dbReference type="ARBA" id="ARBA00012438"/>
    </source>
</evidence>
<dbReference type="CDD" id="cd00130">
    <property type="entry name" value="PAS"/>
    <property type="match status" value="1"/>
</dbReference>
<dbReference type="SUPFAM" id="SSF47384">
    <property type="entry name" value="Homodimeric domain of signal transducing histidine kinase"/>
    <property type="match status" value="1"/>
</dbReference>
<dbReference type="EC" id="2.7.13.3" evidence="3"/>
<keyword evidence="10 18" id="KW-0812">Transmembrane</keyword>
<dbReference type="InterPro" id="IPR036097">
    <property type="entry name" value="HisK_dim/P_sf"/>
</dbReference>
<evidence type="ECO:0000256" key="10">
    <source>
        <dbReference type="ARBA" id="ARBA00022692"/>
    </source>
</evidence>
<evidence type="ECO:0000256" key="15">
    <source>
        <dbReference type="ARBA" id="ARBA00023012"/>
    </source>
</evidence>
<dbReference type="InterPro" id="IPR050351">
    <property type="entry name" value="BphY/WalK/GraS-like"/>
</dbReference>
<keyword evidence="16 18" id="KW-0472">Membrane</keyword>
<evidence type="ECO:0000256" key="18">
    <source>
        <dbReference type="SAM" id="Phobius"/>
    </source>
</evidence>
<sequence>MTSLFRKEVKVLVLYLLLGFLAGWLFNQAVLGLFIAALVFVAKNFWQLMRLTRWLAQPDQEPPEAKGIWGEVFDGIYHYQRRQQSSQLHLKQILNRIQDSSQALRDGVVMIDGKGNLEWWNTAAEALLGLRSPSDLGYPITHLLREPSFVDYYESQQYQDPLTLASPLNEDRSLEFQVTLFGSNERLILVRDVTKMQRLEVMRQDFIANVSHELRTPLTVLSGYLETFSDHAESLPSKWQRGLTLMRGQSLRMQQLVEDLLTLSSLETSNFKAGREPLRVARLINSIQTDAQALSSGQHSLFLEVDESLGIYGCEKELRSAFSNLVFNAVKYTPAGTVITLRWYQNTEGAYFQVEDKGQGIDPAFLPHLTERFYRIDKGRSSSTGGTGLGLAIVKHVMLRHQGQLEVASQPDIGSSFTCCFPLNKTVKLTHKR</sequence>
<evidence type="ECO:0000256" key="8">
    <source>
        <dbReference type="ARBA" id="ARBA00022592"/>
    </source>
</evidence>
<dbReference type="InterPro" id="IPR000014">
    <property type="entry name" value="PAS"/>
</dbReference>
<dbReference type="Gene3D" id="3.30.450.20">
    <property type="entry name" value="PAS domain"/>
    <property type="match status" value="1"/>
</dbReference>
<dbReference type="Proteomes" id="UP001156682">
    <property type="component" value="Unassembled WGS sequence"/>
</dbReference>
<protein>
    <recommendedName>
        <fullName evidence="4">Phosphate regulon sensor protein PhoR</fullName>
        <ecNumber evidence="3">2.7.13.3</ecNumber>
    </recommendedName>
</protein>
<dbReference type="SMART" id="SM00388">
    <property type="entry name" value="HisKA"/>
    <property type="match status" value="1"/>
</dbReference>
<dbReference type="CDD" id="cd00082">
    <property type="entry name" value="HisKA"/>
    <property type="match status" value="1"/>
</dbReference>
<dbReference type="Gene3D" id="3.30.565.10">
    <property type="entry name" value="Histidine kinase-like ATPase, C-terminal domain"/>
    <property type="match status" value="1"/>
</dbReference>
<evidence type="ECO:0000256" key="14">
    <source>
        <dbReference type="ARBA" id="ARBA00022989"/>
    </source>
</evidence>
<dbReference type="PANTHER" id="PTHR45453">
    <property type="entry name" value="PHOSPHATE REGULON SENSOR PROTEIN PHOR"/>
    <property type="match status" value="1"/>
</dbReference>
<comment type="caution">
    <text evidence="21">The sequence shown here is derived from an EMBL/GenBank/DDBJ whole genome shotgun (WGS) entry which is preliminary data.</text>
</comment>
<keyword evidence="22" id="KW-1185">Reference proteome</keyword>
<feature type="domain" description="Histidine kinase" evidence="19">
    <location>
        <begin position="209"/>
        <end position="425"/>
    </location>
</feature>
<organism evidence="21 22">
    <name type="scientific">Marinospirillum insulare</name>
    <dbReference type="NCBI Taxonomy" id="217169"/>
    <lineage>
        <taxon>Bacteria</taxon>
        <taxon>Pseudomonadati</taxon>
        <taxon>Pseudomonadota</taxon>
        <taxon>Gammaproteobacteria</taxon>
        <taxon>Oceanospirillales</taxon>
        <taxon>Oceanospirillaceae</taxon>
        <taxon>Marinospirillum</taxon>
    </lineage>
</organism>
<dbReference type="PRINTS" id="PR00344">
    <property type="entry name" value="BCTRLSENSOR"/>
</dbReference>
<evidence type="ECO:0000256" key="17">
    <source>
        <dbReference type="ARBA" id="ARBA00025207"/>
    </source>
</evidence>
<dbReference type="Pfam" id="PF02518">
    <property type="entry name" value="HATPase_c"/>
    <property type="match status" value="1"/>
</dbReference>
<dbReference type="RefSeq" id="WP_036239522.1">
    <property type="nucleotide sequence ID" value="NZ_BSOR01000026.1"/>
</dbReference>
<keyword evidence="8" id="KW-0592">Phosphate transport</keyword>
<dbReference type="InterPro" id="IPR003661">
    <property type="entry name" value="HisK_dim/P_dom"/>
</dbReference>
<dbReference type="Pfam" id="PF00989">
    <property type="entry name" value="PAS"/>
    <property type="match status" value="1"/>
</dbReference>
<evidence type="ECO:0000256" key="16">
    <source>
        <dbReference type="ARBA" id="ARBA00023136"/>
    </source>
</evidence>
<name>A0ABQ6A0F0_9GAMM</name>
<dbReference type="PROSITE" id="PS50109">
    <property type="entry name" value="HIS_KIN"/>
    <property type="match status" value="1"/>
</dbReference>
<evidence type="ECO:0000256" key="4">
    <source>
        <dbReference type="ARBA" id="ARBA00019665"/>
    </source>
</evidence>
<dbReference type="InterPro" id="IPR035965">
    <property type="entry name" value="PAS-like_dom_sf"/>
</dbReference>
<comment type="subcellular location">
    <subcellularLocation>
        <location evidence="2">Cell membrane</location>
    </subcellularLocation>
</comment>
<keyword evidence="6" id="KW-1003">Cell membrane</keyword>
<dbReference type="InterPro" id="IPR036890">
    <property type="entry name" value="HATPase_C_sf"/>
</dbReference>
<dbReference type="InterPro" id="IPR014310">
    <property type="entry name" value="Sig_transdc_His_kinase_PhoR"/>
</dbReference>
<evidence type="ECO:0000256" key="12">
    <source>
        <dbReference type="ARBA" id="ARBA00022777"/>
    </source>
</evidence>
<dbReference type="SUPFAM" id="SSF55785">
    <property type="entry name" value="PYP-like sensor domain (PAS domain)"/>
    <property type="match status" value="1"/>
</dbReference>
<evidence type="ECO:0000256" key="6">
    <source>
        <dbReference type="ARBA" id="ARBA00022475"/>
    </source>
</evidence>
<evidence type="ECO:0000256" key="7">
    <source>
        <dbReference type="ARBA" id="ARBA00022553"/>
    </source>
</evidence>
<keyword evidence="9" id="KW-0808">Transferase</keyword>
<evidence type="ECO:0000256" key="11">
    <source>
        <dbReference type="ARBA" id="ARBA00022741"/>
    </source>
</evidence>
<keyword evidence="13" id="KW-0067">ATP-binding</keyword>
<evidence type="ECO:0000256" key="2">
    <source>
        <dbReference type="ARBA" id="ARBA00004236"/>
    </source>
</evidence>
<keyword evidence="15" id="KW-0902">Two-component regulatory system</keyword>
<keyword evidence="11" id="KW-0547">Nucleotide-binding</keyword>
<dbReference type="NCBIfam" id="TIGR02966">
    <property type="entry name" value="phoR_proteo"/>
    <property type="match status" value="1"/>
</dbReference>
<keyword evidence="7" id="KW-0597">Phosphoprotein</keyword>
<evidence type="ECO:0000259" key="19">
    <source>
        <dbReference type="PROSITE" id="PS50109"/>
    </source>
</evidence>
<dbReference type="Gene3D" id="1.10.287.130">
    <property type="match status" value="1"/>
</dbReference>